<gene>
    <name evidence="2" type="ORF">BpHYR1_030931</name>
</gene>
<keyword evidence="1" id="KW-0812">Transmembrane</keyword>
<evidence type="ECO:0000313" key="3">
    <source>
        <dbReference type="Proteomes" id="UP000276133"/>
    </source>
</evidence>
<dbReference type="EMBL" id="REGN01000696">
    <property type="protein sequence ID" value="RNA39908.1"/>
    <property type="molecule type" value="Genomic_DNA"/>
</dbReference>
<dbReference type="Proteomes" id="UP000276133">
    <property type="component" value="Unassembled WGS sequence"/>
</dbReference>
<organism evidence="2 3">
    <name type="scientific">Brachionus plicatilis</name>
    <name type="common">Marine rotifer</name>
    <name type="synonym">Brachionus muelleri</name>
    <dbReference type="NCBI Taxonomy" id="10195"/>
    <lineage>
        <taxon>Eukaryota</taxon>
        <taxon>Metazoa</taxon>
        <taxon>Spiralia</taxon>
        <taxon>Gnathifera</taxon>
        <taxon>Rotifera</taxon>
        <taxon>Eurotatoria</taxon>
        <taxon>Monogononta</taxon>
        <taxon>Pseudotrocha</taxon>
        <taxon>Ploima</taxon>
        <taxon>Brachionidae</taxon>
        <taxon>Brachionus</taxon>
    </lineage>
</organism>
<comment type="caution">
    <text evidence="2">The sequence shown here is derived from an EMBL/GenBank/DDBJ whole genome shotgun (WGS) entry which is preliminary data.</text>
</comment>
<reference evidence="2 3" key="1">
    <citation type="journal article" date="2018" name="Sci. Rep.">
        <title>Genomic signatures of local adaptation to the degree of environmental predictability in rotifers.</title>
        <authorList>
            <person name="Franch-Gras L."/>
            <person name="Hahn C."/>
            <person name="Garcia-Roger E.M."/>
            <person name="Carmona M.J."/>
            <person name="Serra M."/>
            <person name="Gomez A."/>
        </authorList>
    </citation>
    <scope>NUCLEOTIDE SEQUENCE [LARGE SCALE GENOMIC DNA]</scope>
    <source>
        <strain evidence="2">HYR1</strain>
    </source>
</reference>
<sequence length="56" mass="6295">MGEHEPVPPEIARTLVGWKKHFNAYTTQARFNTVMLSLGLTAALTLYFTSGKKDKK</sequence>
<feature type="transmembrane region" description="Helical" evidence="1">
    <location>
        <begin position="29"/>
        <end position="48"/>
    </location>
</feature>
<name>A0A3M7SWD9_BRAPC</name>
<proteinExistence type="predicted"/>
<dbReference type="InterPro" id="IPR009125">
    <property type="entry name" value="ATPMK"/>
</dbReference>
<evidence type="ECO:0000313" key="2">
    <source>
        <dbReference type="EMBL" id="RNA39908.1"/>
    </source>
</evidence>
<protein>
    <submittedName>
        <fullName evidence="2">Uncharacterized protein</fullName>
    </submittedName>
</protein>
<dbReference type="Pfam" id="PF14960">
    <property type="entry name" value="ATP_synth_reg"/>
    <property type="match status" value="1"/>
</dbReference>
<keyword evidence="3" id="KW-1185">Reference proteome</keyword>
<evidence type="ECO:0000256" key="1">
    <source>
        <dbReference type="SAM" id="Phobius"/>
    </source>
</evidence>
<dbReference type="AlphaFoldDB" id="A0A3M7SWD9"/>
<accession>A0A3M7SWD9</accession>
<keyword evidence="1" id="KW-0472">Membrane</keyword>
<keyword evidence="1" id="KW-1133">Transmembrane helix</keyword>